<dbReference type="Gene3D" id="3.90.1470.20">
    <property type="match status" value="1"/>
</dbReference>
<dbReference type="NCBIfam" id="TIGR01488">
    <property type="entry name" value="HAD-SF-IB"/>
    <property type="match status" value="1"/>
</dbReference>
<accession>A0A446BSJ2</accession>
<proteinExistence type="predicted"/>
<dbReference type="InterPro" id="IPR036412">
    <property type="entry name" value="HAD-like_sf"/>
</dbReference>
<name>A0A446BSJ2_9PEZI</name>
<dbReference type="Gene3D" id="3.40.50.1000">
    <property type="entry name" value="HAD superfamily/HAD-like"/>
    <property type="match status" value="1"/>
</dbReference>
<dbReference type="InterPro" id="IPR006384">
    <property type="entry name" value="HAD_hydro_PyrdxlP_Pase-like"/>
</dbReference>
<dbReference type="SUPFAM" id="SSF56784">
    <property type="entry name" value="HAD-like"/>
    <property type="match status" value="1"/>
</dbReference>
<dbReference type="InterPro" id="IPR050849">
    <property type="entry name" value="HAD-like_hydrolase_phosphatase"/>
</dbReference>
<protein>
    <submittedName>
        <fullName evidence="2">8e710ebb-d71b-43fe-9a9d-72e70cd3ffe1</fullName>
    </submittedName>
</protein>
<gene>
    <name evidence="2" type="ORF">TT172_LOCUS7838</name>
</gene>
<dbReference type="GO" id="GO:0016791">
    <property type="term" value="F:phosphatase activity"/>
    <property type="evidence" value="ECO:0007669"/>
    <property type="project" value="InterPro"/>
</dbReference>
<dbReference type="InterPro" id="IPR023214">
    <property type="entry name" value="HAD_sf"/>
</dbReference>
<keyword evidence="1" id="KW-0378">Hydrolase</keyword>
<dbReference type="AlphaFoldDB" id="A0A446BSJ2"/>
<evidence type="ECO:0000313" key="3">
    <source>
        <dbReference type="Proteomes" id="UP000289323"/>
    </source>
</evidence>
<evidence type="ECO:0000313" key="2">
    <source>
        <dbReference type="EMBL" id="SPQ25419.1"/>
    </source>
</evidence>
<dbReference type="EMBL" id="OUUZ01000015">
    <property type="protein sequence ID" value="SPQ25419.1"/>
    <property type="molecule type" value="Genomic_DNA"/>
</dbReference>
<dbReference type="PANTHER" id="PTHR28181:SF2">
    <property type="entry name" value="PHOSPHORIC MONOESTER HYDROLASE"/>
    <property type="match status" value="1"/>
</dbReference>
<evidence type="ECO:0000256" key="1">
    <source>
        <dbReference type="ARBA" id="ARBA00022801"/>
    </source>
</evidence>
<dbReference type="NCBIfam" id="TIGR01489">
    <property type="entry name" value="DKMTPPase-SF"/>
    <property type="match status" value="1"/>
</dbReference>
<dbReference type="Pfam" id="PF12710">
    <property type="entry name" value="HAD"/>
    <property type="match status" value="1"/>
</dbReference>
<dbReference type="Proteomes" id="UP000289323">
    <property type="component" value="Unassembled WGS sequence"/>
</dbReference>
<sequence>MGSAGPTALPALRTNPKFIFFTDFDGTITQQDSNDFMTDNLGFGPVLRKKGNEDVLYGRRDFRDAFRDMLDSVATPFNMCIDILRKNITLDPGFKAFFEWARENNVPIVVLSGGMEPIIRALLAHLLGQEAADSLQIVSNNVAPRNGKSINDVGGWQIVYHDDSGFGHDKSLEIRQYSRLPAEERPVLFYAGDGVSDLSAAKETDLLFAKAGRDLITYCEKENVPFTTFNDFSDIHAVVKDIVTGKLSVKEAATGRKR</sequence>
<organism evidence="2 3">
    <name type="scientific">Thermothielavioides terrestris</name>
    <dbReference type="NCBI Taxonomy" id="2587410"/>
    <lineage>
        <taxon>Eukaryota</taxon>
        <taxon>Fungi</taxon>
        <taxon>Dikarya</taxon>
        <taxon>Ascomycota</taxon>
        <taxon>Pezizomycotina</taxon>
        <taxon>Sordariomycetes</taxon>
        <taxon>Sordariomycetidae</taxon>
        <taxon>Sordariales</taxon>
        <taxon>Chaetomiaceae</taxon>
        <taxon>Thermothielavioides</taxon>
    </lineage>
</organism>
<reference evidence="2 3" key="1">
    <citation type="submission" date="2018-04" db="EMBL/GenBank/DDBJ databases">
        <authorList>
            <person name="Huttner S."/>
            <person name="Dainat J."/>
        </authorList>
    </citation>
    <scope>NUCLEOTIDE SEQUENCE [LARGE SCALE GENOMIC DNA]</scope>
</reference>
<dbReference type="PANTHER" id="PTHR28181">
    <property type="entry name" value="UPF0655 PROTEIN YCR015C"/>
    <property type="match status" value="1"/>
</dbReference>